<proteinExistence type="predicted"/>
<feature type="region of interest" description="Disordered" evidence="1">
    <location>
        <begin position="15"/>
        <end position="42"/>
    </location>
</feature>
<evidence type="ECO:0000313" key="4">
    <source>
        <dbReference type="Proteomes" id="UP001642409"/>
    </source>
</evidence>
<organism evidence="2">
    <name type="scientific">Hexamita inflata</name>
    <dbReference type="NCBI Taxonomy" id="28002"/>
    <lineage>
        <taxon>Eukaryota</taxon>
        <taxon>Metamonada</taxon>
        <taxon>Diplomonadida</taxon>
        <taxon>Hexamitidae</taxon>
        <taxon>Hexamitinae</taxon>
        <taxon>Hexamita</taxon>
    </lineage>
</organism>
<reference evidence="2" key="1">
    <citation type="submission" date="2023-06" db="EMBL/GenBank/DDBJ databases">
        <authorList>
            <person name="Kurt Z."/>
        </authorList>
    </citation>
    <scope>NUCLEOTIDE SEQUENCE</scope>
</reference>
<accession>A0AA86PCL3</accession>
<evidence type="ECO:0000313" key="2">
    <source>
        <dbReference type="EMBL" id="CAI9933769.1"/>
    </source>
</evidence>
<dbReference type="AlphaFoldDB" id="A0AA86PCL3"/>
<sequence length="181" mass="19414">MIWIWLSAKQRQTGSLGGLTRQRATTKSSTGSPGPRRFPPSSSDLLRNRVAWASFHPRRFLLLPSSWARSSEPGSLCLAPGVIFRATSASCRSVAAVVPALDDSFWLRFNPWVRVRLGRLLVCSSGPWSGISLNLLPLVPVDLARGHLGLGCGMRVVLGWAASHVSVQAFARVSVAVVGGG</sequence>
<reference evidence="3 4" key="2">
    <citation type="submission" date="2024-07" db="EMBL/GenBank/DDBJ databases">
        <authorList>
            <person name="Akdeniz Z."/>
        </authorList>
    </citation>
    <scope>NUCLEOTIDE SEQUENCE [LARGE SCALE GENOMIC DNA]</scope>
</reference>
<feature type="compositionally biased region" description="Low complexity" evidence="1">
    <location>
        <begin position="28"/>
        <end position="42"/>
    </location>
</feature>
<evidence type="ECO:0000256" key="1">
    <source>
        <dbReference type="SAM" id="MobiDB-lite"/>
    </source>
</evidence>
<comment type="caution">
    <text evidence="2">The sequence shown here is derived from an EMBL/GenBank/DDBJ whole genome shotgun (WGS) entry which is preliminary data.</text>
</comment>
<dbReference type="EMBL" id="CATOUU010000549">
    <property type="protein sequence ID" value="CAI9933769.1"/>
    <property type="molecule type" value="Genomic_DNA"/>
</dbReference>
<dbReference type="EMBL" id="CAXDID020000581">
    <property type="protein sequence ID" value="CAL6104245.1"/>
    <property type="molecule type" value="Genomic_DNA"/>
</dbReference>
<evidence type="ECO:0000313" key="3">
    <source>
        <dbReference type="EMBL" id="CAL6104245.1"/>
    </source>
</evidence>
<dbReference type="Proteomes" id="UP001642409">
    <property type="component" value="Unassembled WGS sequence"/>
</dbReference>
<name>A0AA86PCL3_9EUKA</name>
<keyword evidence="4" id="KW-1185">Reference proteome</keyword>
<gene>
    <name evidence="2" type="ORF">HINF_LOCUS21414</name>
    <name evidence="3" type="ORF">HINF_LOCUS72689</name>
</gene>
<protein>
    <submittedName>
        <fullName evidence="3">Hypothetical_protein</fullName>
    </submittedName>
</protein>